<name>A0A4Q1DD78_9BACT</name>
<evidence type="ECO:0000313" key="3">
    <source>
        <dbReference type="Proteomes" id="UP000290545"/>
    </source>
</evidence>
<feature type="transmembrane region" description="Helical" evidence="1">
    <location>
        <begin position="268"/>
        <end position="289"/>
    </location>
</feature>
<keyword evidence="1" id="KW-0472">Membrane</keyword>
<reference evidence="2 3" key="1">
    <citation type="submission" date="2019-01" db="EMBL/GenBank/DDBJ databases">
        <title>Filimonas sp. strain TTM-71.</title>
        <authorList>
            <person name="Chen W.-M."/>
        </authorList>
    </citation>
    <scope>NUCLEOTIDE SEQUENCE [LARGE SCALE GENOMIC DNA]</scope>
    <source>
        <strain evidence="2 3">TTM-71</strain>
    </source>
</reference>
<proteinExistence type="predicted"/>
<feature type="transmembrane region" description="Helical" evidence="1">
    <location>
        <begin position="229"/>
        <end position="262"/>
    </location>
</feature>
<keyword evidence="1" id="KW-0812">Transmembrane</keyword>
<feature type="transmembrane region" description="Helical" evidence="1">
    <location>
        <begin position="412"/>
        <end position="431"/>
    </location>
</feature>
<feature type="transmembrane region" description="Helical" evidence="1">
    <location>
        <begin position="463"/>
        <end position="487"/>
    </location>
</feature>
<dbReference type="AlphaFoldDB" id="A0A4Q1DD78"/>
<evidence type="ECO:0008006" key="4">
    <source>
        <dbReference type="Google" id="ProtNLM"/>
    </source>
</evidence>
<keyword evidence="1" id="KW-1133">Transmembrane helix</keyword>
<comment type="caution">
    <text evidence="2">The sequence shown here is derived from an EMBL/GenBank/DDBJ whole genome shotgun (WGS) entry which is preliminary data.</text>
</comment>
<feature type="transmembrane region" description="Helical" evidence="1">
    <location>
        <begin position="69"/>
        <end position="88"/>
    </location>
</feature>
<dbReference type="Proteomes" id="UP000290545">
    <property type="component" value="Unassembled WGS sequence"/>
</dbReference>
<keyword evidence="3" id="KW-1185">Reference proteome</keyword>
<dbReference type="OrthoDB" id="5323771at2"/>
<feature type="transmembrane region" description="Helical" evidence="1">
    <location>
        <begin position="438"/>
        <end position="457"/>
    </location>
</feature>
<dbReference type="EMBL" id="SDHZ01000001">
    <property type="protein sequence ID" value="RXK86825.1"/>
    <property type="molecule type" value="Genomic_DNA"/>
</dbReference>
<dbReference type="RefSeq" id="WP_129002574.1">
    <property type="nucleotide sequence ID" value="NZ_SDHZ01000001.1"/>
</dbReference>
<feature type="transmembrane region" description="Helical" evidence="1">
    <location>
        <begin position="387"/>
        <end position="406"/>
    </location>
</feature>
<sequence>MNSTQPFARSCAFLLMCFLCIAHLLMTLSFLIDKKLFAPVLPLSLVAAAVVSYYYSIKNGMPRNDWYKVLGVSLLVILFSVAFAFFFFDFSWDGQWYHQAAVYNMTEGWNPLLHPISSFDKHNDLSIIHFPKVSWYFAAAALSLFGDVEAGKSINVVAFFAAAFMVYQAARDFNMSKNRALLLCLITVLNPVIWCEITTYLVDGLLYTFLLLYFATLFSVIHRPDKTTLLIGIMAVVCLINTKFTGLVFYCFFAFCGLIYLLFRKISFVRRYIVMNAIALLTGVFLFGFNPYVTNFLERGHPFYPIMGTAKYPDVYTTTGRDDNEVYETPANMKGKSRVVRLFYAHFSRPGNAPYNKEKNAELVWPFLAKPEHWKFYHIQDVRMAPLGPYFSGLFIITLALGIWLFKTRKELRWMIAISMTAIMLTLFFNIHFWWVRLVPQLWLIPVIPLAILLLSAQKGKSLWWIGAFAGLMVVNALVVLGSHMYWETSSALMLRRQFREIKEKDQTILIRYGKFKKSMEEKLNRRGIKYIDTPTPEVRAKVHYNLASVVEGYPNMVMYRIKEE</sequence>
<feature type="transmembrane region" description="Helical" evidence="1">
    <location>
        <begin position="12"/>
        <end position="32"/>
    </location>
</feature>
<organism evidence="2 3">
    <name type="scientific">Filimonas effusa</name>
    <dbReference type="NCBI Taxonomy" id="2508721"/>
    <lineage>
        <taxon>Bacteria</taxon>
        <taxon>Pseudomonadati</taxon>
        <taxon>Bacteroidota</taxon>
        <taxon>Chitinophagia</taxon>
        <taxon>Chitinophagales</taxon>
        <taxon>Chitinophagaceae</taxon>
        <taxon>Filimonas</taxon>
    </lineage>
</organism>
<feature type="transmembrane region" description="Helical" evidence="1">
    <location>
        <begin position="150"/>
        <end position="168"/>
    </location>
</feature>
<protein>
    <recommendedName>
        <fullName evidence="4">Glycosyltransferase RgtA/B/C/D-like domain-containing protein</fullName>
    </recommendedName>
</protein>
<evidence type="ECO:0000256" key="1">
    <source>
        <dbReference type="SAM" id="Phobius"/>
    </source>
</evidence>
<evidence type="ECO:0000313" key="2">
    <source>
        <dbReference type="EMBL" id="RXK86825.1"/>
    </source>
</evidence>
<feature type="transmembrane region" description="Helical" evidence="1">
    <location>
        <begin position="205"/>
        <end position="222"/>
    </location>
</feature>
<feature type="transmembrane region" description="Helical" evidence="1">
    <location>
        <begin position="38"/>
        <end position="57"/>
    </location>
</feature>
<feature type="transmembrane region" description="Helical" evidence="1">
    <location>
        <begin position="180"/>
        <end position="199"/>
    </location>
</feature>
<accession>A0A4Q1DD78</accession>
<gene>
    <name evidence="2" type="ORF">ESB13_08520</name>
</gene>